<protein>
    <submittedName>
        <fullName evidence="1">Uncharacterized protein</fullName>
    </submittedName>
</protein>
<gene>
    <name evidence="1" type="ORF">RDWZM_003166</name>
</gene>
<name>A0A9Q0RST2_BLOTA</name>
<organism evidence="1 2">
    <name type="scientific">Blomia tropicalis</name>
    <name type="common">Mite</name>
    <dbReference type="NCBI Taxonomy" id="40697"/>
    <lineage>
        <taxon>Eukaryota</taxon>
        <taxon>Metazoa</taxon>
        <taxon>Ecdysozoa</taxon>
        <taxon>Arthropoda</taxon>
        <taxon>Chelicerata</taxon>
        <taxon>Arachnida</taxon>
        <taxon>Acari</taxon>
        <taxon>Acariformes</taxon>
        <taxon>Sarcoptiformes</taxon>
        <taxon>Astigmata</taxon>
        <taxon>Glycyphagoidea</taxon>
        <taxon>Echimyopodidae</taxon>
        <taxon>Blomia</taxon>
    </lineage>
</organism>
<evidence type="ECO:0000313" key="2">
    <source>
        <dbReference type="Proteomes" id="UP001142055"/>
    </source>
</evidence>
<dbReference type="AlphaFoldDB" id="A0A9Q0RST2"/>
<evidence type="ECO:0000313" key="1">
    <source>
        <dbReference type="EMBL" id="KAJ6224621.1"/>
    </source>
</evidence>
<accession>A0A9Q0RST2</accession>
<reference evidence="1" key="1">
    <citation type="submission" date="2022-12" db="EMBL/GenBank/DDBJ databases">
        <title>Genome assemblies of Blomia tropicalis.</title>
        <authorList>
            <person name="Cui Y."/>
        </authorList>
    </citation>
    <scope>NUCLEOTIDE SEQUENCE</scope>
    <source>
        <tissue evidence="1">Adult mites</tissue>
    </source>
</reference>
<comment type="caution">
    <text evidence="1">The sequence shown here is derived from an EMBL/GenBank/DDBJ whole genome shotgun (WGS) entry which is preliminary data.</text>
</comment>
<dbReference type="Proteomes" id="UP001142055">
    <property type="component" value="Chromosome 1"/>
</dbReference>
<sequence length="217" mass="25630">MRSKIYYEFKVFHNTYKGYYSRSEFTENCYQQLKHDYYFLPKYSLLLRIDEIWEEELAKQKEESVPKSISKRPTKLEPSVSKRRRVLVLEEEDNFSNHSNMSPLMVSNSQNLELDVFDSMLDSKDEIRYDSNQSVSSMDSNLEPQEFDRKDVKIFVGKIFIGLFENNDTFANKPDFIPTKLTTTIELADIDDNFNELSISNSPIIKNFVSKEPIFFN</sequence>
<proteinExistence type="predicted"/>
<dbReference type="EMBL" id="JAPWDV010000001">
    <property type="protein sequence ID" value="KAJ6224621.1"/>
    <property type="molecule type" value="Genomic_DNA"/>
</dbReference>
<keyword evidence="2" id="KW-1185">Reference proteome</keyword>